<name>A0A4Q2V1W1_FUSOX</name>
<protein>
    <recommendedName>
        <fullName evidence="4">Extracellular membrane protein CFEM domain-containing protein</fullName>
    </recommendedName>
</protein>
<dbReference type="Proteomes" id="UP000290540">
    <property type="component" value="Unassembled WGS sequence"/>
</dbReference>
<accession>A0A4Q2V1W1</accession>
<dbReference type="AlphaFoldDB" id="A0A4Q2V1W1"/>
<reference evidence="2 3" key="1">
    <citation type="submission" date="2016-12" db="EMBL/GenBank/DDBJ databases">
        <title>Draft genome sequence of Fusarium oxysporum causing rot on Narcissus.</title>
        <authorList>
            <person name="Armitage A.D."/>
            <person name="Taylor A."/>
            <person name="Clarkson J.P."/>
            <person name="Harrison R.J."/>
            <person name="Jackson A.C."/>
        </authorList>
    </citation>
    <scope>NUCLEOTIDE SEQUENCE [LARGE SCALE GENOMIC DNA]</scope>
    <source>
        <strain evidence="2 3">N139</strain>
    </source>
</reference>
<feature type="signal peptide" evidence="1">
    <location>
        <begin position="1"/>
        <end position="27"/>
    </location>
</feature>
<comment type="caution">
    <text evidence="2">The sequence shown here is derived from an EMBL/GenBank/DDBJ whole genome shotgun (WGS) entry which is preliminary data.</text>
</comment>
<organism evidence="2 3">
    <name type="scientific">Fusarium oxysporum f. sp. narcissi</name>
    <dbReference type="NCBI Taxonomy" id="451672"/>
    <lineage>
        <taxon>Eukaryota</taxon>
        <taxon>Fungi</taxon>
        <taxon>Dikarya</taxon>
        <taxon>Ascomycota</taxon>
        <taxon>Pezizomycotina</taxon>
        <taxon>Sordariomycetes</taxon>
        <taxon>Hypocreomycetidae</taxon>
        <taxon>Hypocreales</taxon>
        <taxon>Nectriaceae</taxon>
        <taxon>Fusarium</taxon>
        <taxon>Fusarium oxysporum species complex</taxon>
    </lineage>
</organism>
<evidence type="ECO:0000313" key="3">
    <source>
        <dbReference type="Proteomes" id="UP000290540"/>
    </source>
</evidence>
<dbReference type="EMBL" id="MQTW01001035">
    <property type="protein sequence ID" value="RYC78608.1"/>
    <property type="molecule type" value="Genomic_DNA"/>
</dbReference>
<keyword evidence="1" id="KW-0732">Signal</keyword>
<evidence type="ECO:0000256" key="1">
    <source>
        <dbReference type="SAM" id="SignalP"/>
    </source>
</evidence>
<evidence type="ECO:0000313" key="2">
    <source>
        <dbReference type="EMBL" id="RYC78608.1"/>
    </source>
</evidence>
<evidence type="ECO:0008006" key="4">
    <source>
        <dbReference type="Google" id="ProtNLM"/>
    </source>
</evidence>
<proteinExistence type="predicted"/>
<gene>
    <name evidence="2" type="ORF">BFJ63_vAg18519</name>
</gene>
<sequence>MLSSLNRSIRPVLLGILICSWAVSTFASPMVSSVAIEKDCAARCAEAYDNCVDRTDTSRWECDGFYKVCLGFNPFGLNGAMITPTTCRP</sequence>
<feature type="chain" id="PRO_5020793236" description="Extracellular membrane protein CFEM domain-containing protein" evidence="1">
    <location>
        <begin position="28"/>
        <end position="89"/>
    </location>
</feature>